<feature type="transmembrane region" description="Helical" evidence="1">
    <location>
        <begin position="41"/>
        <end position="59"/>
    </location>
</feature>
<sequence length="62" mass="6581">MSRRPNLAVTTFMYIGGTLLVVLAIVLLLQAFGVLQFPKEAIWALVLLAIGAGILSAVGRRG</sequence>
<name>A0A1Z4LS33_9CYAN</name>
<organism evidence="2 3">
    <name type="scientific">Calothrix parasitica NIES-267</name>
    <dbReference type="NCBI Taxonomy" id="1973488"/>
    <lineage>
        <taxon>Bacteria</taxon>
        <taxon>Bacillati</taxon>
        <taxon>Cyanobacteriota</taxon>
        <taxon>Cyanophyceae</taxon>
        <taxon>Nostocales</taxon>
        <taxon>Calotrichaceae</taxon>
        <taxon>Calothrix</taxon>
    </lineage>
</organism>
<evidence type="ECO:0000313" key="2">
    <source>
        <dbReference type="EMBL" id="BAY84055.1"/>
    </source>
</evidence>
<evidence type="ECO:0000256" key="1">
    <source>
        <dbReference type="SAM" id="Phobius"/>
    </source>
</evidence>
<keyword evidence="1" id="KW-0472">Membrane</keyword>
<proteinExistence type="predicted"/>
<keyword evidence="1" id="KW-1133">Transmembrane helix</keyword>
<evidence type="ECO:0000313" key="3">
    <source>
        <dbReference type="Proteomes" id="UP000218418"/>
    </source>
</evidence>
<feature type="transmembrane region" description="Helical" evidence="1">
    <location>
        <begin position="12"/>
        <end position="35"/>
    </location>
</feature>
<dbReference type="EMBL" id="AP018227">
    <property type="protein sequence ID" value="BAY84055.1"/>
    <property type="molecule type" value="Genomic_DNA"/>
</dbReference>
<reference evidence="2 3" key="1">
    <citation type="submission" date="2017-06" db="EMBL/GenBank/DDBJ databases">
        <title>Genome sequencing of cyanobaciteial culture collection at National Institute for Environmental Studies (NIES).</title>
        <authorList>
            <person name="Hirose Y."/>
            <person name="Shimura Y."/>
            <person name="Fujisawa T."/>
            <person name="Nakamura Y."/>
            <person name="Kawachi M."/>
        </authorList>
    </citation>
    <scope>NUCLEOTIDE SEQUENCE [LARGE SCALE GENOMIC DNA]</scope>
    <source>
        <strain evidence="2 3">NIES-267</strain>
    </source>
</reference>
<dbReference type="AlphaFoldDB" id="A0A1Z4LS33"/>
<accession>A0A1Z4LS33</accession>
<protein>
    <recommendedName>
        <fullName evidence="4">DUF4175 domain-containing protein</fullName>
    </recommendedName>
</protein>
<keyword evidence="3" id="KW-1185">Reference proteome</keyword>
<evidence type="ECO:0008006" key="4">
    <source>
        <dbReference type="Google" id="ProtNLM"/>
    </source>
</evidence>
<keyword evidence="1" id="KW-0812">Transmembrane</keyword>
<gene>
    <name evidence="2" type="ORF">NIES267_35500</name>
</gene>
<dbReference type="Proteomes" id="UP000218418">
    <property type="component" value="Chromosome"/>
</dbReference>